<gene>
    <name evidence="2" type="ORF">F0562_024754</name>
</gene>
<keyword evidence="1" id="KW-0677">Repeat</keyword>
<keyword evidence="3" id="KW-1185">Reference proteome</keyword>
<dbReference type="NCBIfam" id="TIGR00756">
    <property type="entry name" value="PPR"/>
    <property type="match status" value="1"/>
</dbReference>
<dbReference type="AlphaFoldDB" id="A0A5J5BF58"/>
<proteinExistence type="predicted"/>
<evidence type="ECO:0000313" key="3">
    <source>
        <dbReference type="Proteomes" id="UP000325577"/>
    </source>
</evidence>
<dbReference type="Gene3D" id="1.25.40.10">
    <property type="entry name" value="Tetratricopeptide repeat domain"/>
    <property type="match status" value="1"/>
</dbReference>
<protein>
    <submittedName>
        <fullName evidence="2">Uncharacterized protein</fullName>
    </submittedName>
</protein>
<dbReference type="EMBL" id="CM018036">
    <property type="protein sequence ID" value="KAA8540327.1"/>
    <property type="molecule type" value="Genomic_DNA"/>
</dbReference>
<evidence type="ECO:0000313" key="2">
    <source>
        <dbReference type="EMBL" id="KAA8540327.1"/>
    </source>
</evidence>
<dbReference type="InterPro" id="IPR011990">
    <property type="entry name" value="TPR-like_helical_dom_sf"/>
</dbReference>
<accession>A0A5J5BF58</accession>
<evidence type="ECO:0000256" key="1">
    <source>
        <dbReference type="ARBA" id="ARBA00022737"/>
    </source>
</evidence>
<organism evidence="2 3">
    <name type="scientific">Nyssa sinensis</name>
    <dbReference type="NCBI Taxonomy" id="561372"/>
    <lineage>
        <taxon>Eukaryota</taxon>
        <taxon>Viridiplantae</taxon>
        <taxon>Streptophyta</taxon>
        <taxon>Embryophyta</taxon>
        <taxon>Tracheophyta</taxon>
        <taxon>Spermatophyta</taxon>
        <taxon>Magnoliopsida</taxon>
        <taxon>eudicotyledons</taxon>
        <taxon>Gunneridae</taxon>
        <taxon>Pentapetalae</taxon>
        <taxon>asterids</taxon>
        <taxon>Cornales</taxon>
        <taxon>Nyssaceae</taxon>
        <taxon>Nyssa</taxon>
    </lineage>
</organism>
<dbReference type="Proteomes" id="UP000325577">
    <property type="component" value="Linkage Group LG13"/>
</dbReference>
<dbReference type="InterPro" id="IPR002885">
    <property type="entry name" value="PPR_rpt"/>
</dbReference>
<name>A0A5J5BF58_9ASTE</name>
<reference evidence="2 3" key="1">
    <citation type="submission" date="2019-09" db="EMBL/GenBank/DDBJ databases">
        <title>A chromosome-level genome assembly of the Chinese tupelo Nyssa sinensis.</title>
        <authorList>
            <person name="Yang X."/>
            <person name="Kang M."/>
            <person name="Yang Y."/>
            <person name="Xiong H."/>
            <person name="Wang M."/>
            <person name="Zhang Z."/>
            <person name="Wang Z."/>
            <person name="Wu H."/>
            <person name="Ma T."/>
            <person name="Liu J."/>
            <person name="Xi Z."/>
        </authorList>
    </citation>
    <scope>NUCLEOTIDE SEQUENCE [LARGE SCALE GENOMIC DNA]</scope>
    <source>
        <strain evidence="2">J267</strain>
        <tissue evidence="2">Leaf</tissue>
    </source>
</reference>
<dbReference type="Pfam" id="PF13041">
    <property type="entry name" value="PPR_2"/>
    <property type="match status" value="1"/>
</dbReference>
<sequence length="154" mass="17423">MTKDASPPAPSLFGLEAATVIDILVSIWDHQLSSRRRSITKLLTTANKERIVETGIHPNINSYSVEDGLQGTSLLLEDRLQDVYSSKFTQVDRACKVFEDMKRKHCEPDEYTYTVMIRMEKLVNLRNRCVVLNDLAAEGQLGRLDEVVGQLDNL</sequence>